<keyword evidence="11 16" id="KW-0472">Membrane</keyword>
<dbReference type="InterPro" id="IPR036390">
    <property type="entry name" value="WH_DNA-bd_sf"/>
</dbReference>
<keyword evidence="7" id="KW-0159">Chromosome partition</keyword>
<dbReference type="Pfam" id="PF01580">
    <property type="entry name" value="FtsK_SpoIIIE"/>
    <property type="match status" value="1"/>
</dbReference>
<name>A0A2M8KCZ0_9BACT</name>
<feature type="domain" description="FtsK" evidence="17">
    <location>
        <begin position="377"/>
        <end position="568"/>
    </location>
</feature>
<protein>
    <submittedName>
        <fullName evidence="18">Cell division protein FtsK</fullName>
    </submittedName>
</protein>
<keyword evidence="5 16" id="KW-0812">Transmembrane</keyword>
<evidence type="ECO:0000256" key="13">
    <source>
        <dbReference type="ARBA" id="ARBA00025923"/>
    </source>
</evidence>
<keyword evidence="6 14" id="KW-0547">Nucleotide-binding</keyword>
<dbReference type="GO" id="GO:0005886">
    <property type="term" value="C:plasma membrane"/>
    <property type="evidence" value="ECO:0007669"/>
    <property type="project" value="UniProtKB-SubCell"/>
</dbReference>
<keyword evidence="10" id="KW-0238">DNA-binding</keyword>
<dbReference type="PANTHER" id="PTHR22683">
    <property type="entry name" value="SPORULATION PROTEIN RELATED"/>
    <property type="match status" value="1"/>
</dbReference>
<keyword evidence="3" id="KW-1003">Cell membrane</keyword>
<evidence type="ECO:0000256" key="3">
    <source>
        <dbReference type="ARBA" id="ARBA00022475"/>
    </source>
</evidence>
<evidence type="ECO:0000259" key="17">
    <source>
        <dbReference type="PROSITE" id="PS50901"/>
    </source>
</evidence>
<feature type="region of interest" description="Disordered" evidence="15">
    <location>
        <begin position="705"/>
        <end position="755"/>
    </location>
</feature>
<evidence type="ECO:0000256" key="12">
    <source>
        <dbReference type="ARBA" id="ARBA00023306"/>
    </source>
</evidence>
<dbReference type="PROSITE" id="PS50901">
    <property type="entry name" value="FTSK"/>
    <property type="match status" value="1"/>
</dbReference>
<dbReference type="GO" id="GO:0007059">
    <property type="term" value="P:chromosome segregation"/>
    <property type="evidence" value="ECO:0007669"/>
    <property type="project" value="UniProtKB-KW"/>
</dbReference>
<evidence type="ECO:0000256" key="10">
    <source>
        <dbReference type="ARBA" id="ARBA00023125"/>
    </source>
</evidence>
<evidence type="ECO:0000256" key="9">
    <source>
        <dbReference type="ARBA" id="ARBA00022989"/>
    </source>
</evidence>
<dbReference type="SUPFAM" id="SSF46785">
    <property type="entry name" value="Winged helix' DNA-binding domain"/>
    <property type="match status" value="1"/>
</dbReference>
<sequence length="755" mass="84618">MSNMSKKKLKKLKKKLKKYEDKEKKKPKLNIHPETKRGVAVVILITLAVIFILSFQGIGGFLGEYLLKGSRFVFGSCLWLIPLAFIAAGIAILKEIHRNVYLSTLLGMFLFILSFLALVQIIFPNGEQYRAGWFGYLISWPFLKIFGFWVSLVVFGAALLISVLVAFNIPLRKLPKEELEEEGVPTEKMSKEIKGLPSHEKRVARFVKGILGRPGSETKELEEKEKTGKEEELLTISGPGIKDYTFPPLELLEADKGYPASGDIKTNMSIIEKTLENFGIPVEMGEVNVGPTVTQYTLRPAGGVKLSKITTLHRDISLALAAHPIRIEAPIPGRSLVGIEIPNKTKTLVRLRDLLSGYDYKKDGHYINMVLGRDVAGNPVWANLVKMPHLLIAGATGSGKSICIHSLIISLLYQKSPWELKFILIDPKRVELPFYNGIPHLLTPVIVELNKVLNAFKWAIKEMEERYKKLADVGAKDLASYNEKIAKVSPQNILPYIIIIVDELADIMAAYGKEVEWAIVRLAQMSRAVGLHLVVSTQRPSVEIITGLIKANITSRIALQVASQVDSRTILDMMGAERLLGNGDMLFLAGDVGKPKRIQGVYMSEKEIRNVVKFLRKEAGEIEYEEIIPEPEEQRSFEGQTLAWDDPLLEEVKQLVIQTNKASASYLQRRFRIGYARAASLLDMLEQEGLIGPADGAKPREVLVKRKGEEEELGELDETVKENVEKDTDDLDEIPTPPVEEDEENEEETEEKDEF</sequence>
<gene>
    <name evidence="18" type="ORF">COU82_00065</name>
</gene>
<feature type="transmembrane region" description="Helical" evidence="16">
    <location>
        <begin position="38"/>
        <end position="60"/>
    </location>
</feature>
<dbReference type="InterPro" id="IPR027417">
    <property type="entry name" value="P-loop_NTPase"/>
</dbReference>
<evidence type="ECO:0000313" key="19">
    <source>
        <dbReference type="Proteomes" id="UP000231648"/>
    </source>
</evidence>
<comment type="subunit">
    <text evidence="13">Homohexamer. Forms a ring that surrounds DNA.</text>
</comment>
<feature type="compositionally biased region" description="Basic residues" evidence="15">
    <location>
        <begin position="1"/>
        <end position="17"/>
    </location>
</feature>
<proteinExistence type="inferred from homology"/>
<dbReference type="InterPro" id="IPR003593">
    <property type="entry name" value="AAA+_ATPase"/>
</dbReference>
<evidence type="ECO:0000256" key="15">
    <source>
        <dbReference type="SAM" id="MobiDB-lite"/>
    </source>
</evidence>
<keyword evidence="9 16" id="KW-1133">Transmembrane helix</keyword>
<dbReference type="SUPFAM" id="SSF52540">
    <property type="entry name" value="P-loop containing nucleoside triphosphate hydrolases"/>
    <property type="match status" value="1"/>
</dbReference>
<feature type="transmembrane region" description="Helical" evidence="16">
    <location>
        <begin position="72"/>
        <end position="93"/>
    </location>
</feature>
<dbReference type="GO" id="GO:0003677">
    <property type="term" value="F:DNA binding"/>
    <property type="evidence" value="ECO:0007669"/>
    <property type="project" value="UniProtKB-KW"/>
</dbReference>
<dbReference type="Proteomes" id="UP000231648">
    <property type="component" value="Unassembled WGS sequence"/>
</dbReference>
<evidence type="ECO:0000256" key="14">
    <source>
        <dbReference type="PROSITE-ProRule" id="PRU00289"/>
    </source>
</evidence>
<dbReference type="InterPro" id="IPR025199">
    <property type="entry name" value="FtsK_4TM"/>
</dbReference>
<dbReference type="Gene3D" id="1.10.10.10">
    <property type="entry name" value="Winged helix-like DNA-binding domain superfamily/Winged helix DNA-binding domain"/>
    <property type="match status" value="1"/>
</dbReference>
<feature type="region of interest" description="Disordered" evidence="15">
    <location>
        <begin position="1"/>
        <end position="27"/>
    </location>
</feature>
<dbReference type="GO" id="GO:0005524">
    <property type="term" value="F:ATP binding"/>
    <property type="evidence" value="ECO:0007669"/>
    <property type="project" value="UniProtKB-UniRule"/>
</dbReference>
<comment type="caution">
    <text evidence="18">The sequence shown here is derived from an EMBL/GenBank/DDBJ whole genome shotgun (WGS) entry which is preliminary data.</text>
</comment>
<evidence type="ECO:0000256" key="7">
    <source>
        <dbReference type="ARBA" id="ARBA00022829"/>
    </source>
</evidence>
<feature type="compositionally biased region" description="Acidic residues" evidence="15">
    <location>
        <begin position="727"/>
        <end position="755"/>
    </location>
</feature>
<evidence type="ECO:0000256" key="11">
    <source>
        <dbReference type="ARBA" id="ARBA00023136"/>
    </source>
</evidence>
<reference evidence="19" key="1">
    <citation type="submission" date="2017-09" db="EMBL/GenBank/DDBJ databases">
        <title>Depth-based differentiation of microbial function through sediment-hosted aquifers and enrichment of novel symbionts in the deep terrestrial subsurface.</title>
        <authorList>
            <person name="Probst A.J."/>
            <person name="Ladd B."/>
            <person name="Jarett J.K."/>
            <person name="Geller-Mcgrath D.E."/>
            <person name="Sieber C.M.K."/>
            <person name="Emerson J.B."/>
            <person name="Anantharaman K."/>
            <person name="Thomas B.C."/>
            <person name="Malmstrom R."/>
            <person name="Stieglmeier M."/>
            <person name="Klingl A."/>
            <person name="Woyke T."/>
            <person name="Ryan C.M."/>
            <person name="Banfield J.F."/>
        </authorList>
    </citation>
    <scope>NUCLEOTIDE SEQUENCE [LARGE SCALE GENOMIC DNA]</scope>
</reference>
<dbReference type="InterPro" id="IPR018541">
    <property type="entry name" value="Ftsk_gamma"/>
</dbReference>
<dbReference type="PANTHER" id="PTHR22683:SF41">
    <property type="entry name" value="DNA TRANSLOCASE FTSK"/>
    <property type="match status" value="1"/>
</dbReference>
<dbReference type="Pfam" id="PF13491">
    <property type="entry name" value="FtsK_4TM"/>
    <property type="match status" value="1"/>
</dbReference>
<organism evidence="18 19">
    <name type="scientific">Candidatus Portnoybacteria bacterium CG10_big_fil_rev_8_21_14_0_10_38_18</name>
    <dbReference type="NCBI Taxonomy" id="1974813"/>
    <lineage>
        <taxon>Bacteria</taxon>
        <taxon>Candidatus Portnoyibacteriota</taxon>
    </lineage>
</organism>
<dbReference type="GO" id="GO:0051301">
    <property type="term" value="P:cell division"/>
    <property type="evidence" value="ECO:0007669"/>
    <property type="project" value="UniProtKB-KW"/>
</dbReference>
<dbReference type="InterPro" id="IPR041027">
    <property type="entry name" value="FtsK_alpha"/>
</dbReference>
<dbReference type="Pfam" id="PF09397">
    <property type="entry name" value="FtsK_gamma"/>
    <property type="match status" value="1"/>
</dbReference>
<comment type="subcellular location">
    <subcellularLocation>
        <location evidence="1">Cell membrane</location>
        <topology evidence="1">Multi-pass membrane protein</topology>
    </subcellularLocation>
</comment>
<evidence type="ECO:0000256" key="5">
    <source>
        <dbReference type="ARBA" id="ARBA00022692"/>
    </source>
</evidence>
<evidence type="ECO:0000256" key="1">
    <source>
        <dbReference type="ARBA" id="ARBA00004651"/>
    </source>
</evidence>
<keyword evidence="4 18" id="KW-0132">Cell division</keyword>
<dbReference type="Gene3D" id="3.40.50.300">
    <property type="entry name" value="P-loop containing nucleotide triphosphate hydrolases"/>
    <property type="match status" value="1"/>
</dbReference>
<evidence type="ECO:0000256" key="16">
    <source>
        <dbReference type="SAM" id="Phobius"/>
    </source>
</evidence>
<dbReference type="SUPFAM" id="SSF103473">
    <property type="entry name" value="MFS general substrate transporter"/>
    <property type="match status" value="1"/>
</dbReference>
<evidence type="ECO:0000256" key="8">
    <source>
        <dbReference type="ARBA" id="ARBA00022840"/>
    </source>
</evidence>
<dbReference type="SMART" id="SM00843">
    <property type="entry name" value="Ftsk_gamma"/>
    <property type="match status" value="1"/>
</dbReference>
<dbReference type="EMBL" id="PFDX01000002">
    <property type="protein sequence ID" value="PJE57775.1"/>
    <property type="molecule type" value="Genomic_DNA"/>
</dbReference>
<dbReference type="InterPro" id="IPR036259">
    <property type="entry name" value="MFS_trans_sf"/>
</dbReference>
<dbReference type="AlphaFoldDB" id="A0A2M8KCZ0"/>
<dbReference type="Gene3D" id="3.30.980.40">
    <property type="match status" value="1"/>
</dbReference>
<evidence type="ECO:0000256" key="4">
    <source>
        <dbReference type="ARBA" id="ARBA00022618"/>
    </source>
</evidence>
<dbReference type="InterPro" id="IPR036388">
    <property type="entry name" value="WH-like_DNA-bd_sf"/>
</dbReference>
<dbReference type="SMART" id="SM00382">
    <property type="entry name" value="AAA"/>
    <property type="match status" value="1"/>
</dbReference>
<keyword evidence="12" id="KW-0131">Cell cycle</keyword>
<comment type="similarity">
    <text evidence="2">Belongs to the FtsK/SpoIIIE/SftA family.</text>
</comment>
<feature type="transmembrane region" description="Helical" evidence="16">
    <location>
        <begin position="143"/>
        <end position="167"/>
    </location>
</feature>
<evidence type="ECO:0000313" key="18">
    <source>
        <dbReference type="EMBL" id="PJE57775.1"/>
    </source>
</evidence>
<dbReference type="InterPro" id="IPR050206">
    <property type="entry name" value="FtsK/SpoIIIE/SftA"/>
</dbReference>
<keyword evidence="8 14" id="KW-0067">ATP-binding</keyword>
<evidence type="ECO:0000256" key="2">
    <source>
        <dbReference type="ARBA" id="ARBA00006474"/>
    </source>
</evidence>
<feature type="binding site" evidence="14">
    <location>
        <begin position="394"/>
        <end position="401"/>
    </location>
    <ligand>
        <name>ATP</name>
        <dbReference type="ChEBI" id="CHEBI:30616"/>
    </ligand>
</feature>
<accession>A0A2M8KCZ0</accession>
<dbReference type="InterPro" id="IPR002543">
    <property type="entry name" value="FtsK_dom"/>
</dbReference>
<feature type="transmembrane region" description="Helical" evidence="16">
    <location>
        <begin position="100"/>
        <end position="123"/>
    </location>
</feature>
<evidence type="ECO:0000256" key="6">
    <source>
        <dbReference type="ARBA" id="ARBA00022741"/>
    </source>
</evidence>
<dbReference type="Pfam" id="PF17854">
    <property type="entry name" value="FtsK_alpha"/>
    <property type="match status" value="1"/>
</dbReference>